<dbReference type="Proteomes" id="UP001295469">
    <property type="component" value="Chromosome A06"/>
</dbReference>
<evidence type="ECO:0000313" key="1">
    <source>
        <dbReference type="EMBL" id="CAF2090701.1"/>
    </source>
</evidence>
<organism evidence="1">
    <name type="scientific">Brassica napus</name>
    <name type="common">Rape</name>
    <dbReference type="NCBI Taxonomy" id="3708"/>
    <lineage>
        <taxon>Eukaryota</taxon>
        <taxon>Viridiplantae</taxon>
        <taxon>Streptophyta</taxon>
        <taxon>Embryophyta</taxon>
        <taxon>Tracheophyta</taxon>
        <taxon>Spermatophyta</taxon>
        <taxon>Magnoliopsida</taxon>
        <taxon>eudicotyledons</taxon>
        <taxon>Gunneridae</taxon>
        <taxon>Pentapetalae</taxon>
        <taxon>rosids</taxon>
        <taxon>malvids</taxon>
        <taxon>Brassicales</taxon>
        <taxon>Brassicaceae</taxon>
        <taxon>Brassiceae</taxon>
        <taxon>Brassica</taxon>
    </lineage>
</organism>
<dbReference type="EMBL" id="HG994360">
    <property type="protein sequence ID" value="CAF2090701.1"/>
    <property type="molecule type" value="Genomic_DNA"/>
</dbReference>
<dbReference type="AlphaFoldDB" id="A0A816SNM9"/>
<protein>
    <submittedName>
        <fullName evidence="1">(rape) hypothetical protein</fullName>
    </submittedName>
</protein>
<proteinExistence type="predicted"/>
<sequence length="82" mass="9262">MCRWSGRWRLSQIRRTPVCSPGGGGFLSFAAAVLVPEREAFFAPFFAVLAPEGRGSHSSRCRFRSPFSFGFFFSWSCFVWIG</sequence>
<gene>
    <name evidence="1" type="ORF">DARMORV10_A06P43740.1</name>
</gene>
<accession>A0A816SNM9</accession>
<name>A0A816SNM9_BRANA</name>
<reference evidence="1" key="1">
    <citation type="submission" date="2021-01" db="EMBL/GenBank/DDBJ databases">
        <authorList>
            <consortium name="Genoscope - CEA"/>
            <person name="William W."/>
        </authorList>
    </citation>
    <scope>NUCLEOTIDE SEQUENCE</scope>
</reference>